<evidence type="ECO:0000313" key="2">
    <source>
        <dbReference type="EMBL" id="KAK9405027.1"/>
    </source>
</evidence>
<protein>
    <submittedName>
        <fullName evidence="2">BPI fold-containing family B member 6</fullName>
    </submittedName>
</protein>
<dbReference type="PANTHER" id="PTHR46019">
    <property type="entry name" value="BPI FOLD-CONTAINING FAMILY B MEMBER 4-RELATED"/>
    <property type="match status" value="1"/>
</dbReference>
<dbReference type="SUPFAM" id="SSF55394">
    <property type="entry name" value="Bactericidal permeability-increasing protein, BPI"/>
    <property type="match status" value="2"/>
</dbReference>
<organism evidence="2 3">
    <name type="scientific">Crotalus adamanteus</name>
    <name type="common">Eastern diamondback rattlesnake</name>
    <dbReference type="NCBI Taxonomy" id="8729"/>
    <lineage>
        <taxon>Eukaryota</taxon>
        <taxon>Metazoa</taxon>
        <taxon>Chordata</taxon>
        <taxon>Craniata</taxon>
        <taxon>Vertebrata</taxon>
        <taxon>Euteleostomi</taxon>
        <taxon>Lepidosauria</taxon>
        <taxon>Squamata</taxon>
        <taxon>Bifurcata</taxon>
        <taxon>Unidentata</taxon>
        <taxon>Episquamata</taxon>
        <taxon>Toxicofera</taxon>
        <taxon>Serpentes</taxon>
        <taxon>Colubroidea</taxon>
        <taxon>Viperidae</taxon>
        <taxon>Crotalinae</taxon>
        <taxon>Crotalus</taxon>
    </lineage>
</organism>
<evidence type="ECO:0000259" key="1">
    <source>
        <dbReference type="Pfam" id="PF01273"/>
    </source>
</evidence>
<dbReference type="AlphaFoldDB" id="A0AAW1BUH4"/>
<evidence type="ECO:0000313" key="3">
    <source>
        <dbReference type="Proteomes" id="UP001474421"/>
    </source>
</evidence>
<dbReference type="Gene3D" id="3.15.20.10">
    <property type="entry name" value="Bactericidal permeability-increasing protein, domain 2"/>
    <property type="match status" value="1"/>
</dbReference>
<name>A0AAW1BUH4_CROAD</name>
<dbReference type="Proteomes" id="UP001474421">
    <property type="component" value="Unassembled WGS sequence"/>
</dbReference>
<dbReference type="PANTHER" id="PTHR46019:SF2">
    <property type="entry name" value="BPI FOLD-CONTAINING FAMILY B MEMBER 6"/>
    <property type="match status" value="1"/>
</dbReference>
<comment type="caution">
    <text evidence="2">The sequence shown here is derived from an EMBL/GenBank/DDBJ whole genome shotgun (WGS) entry which is preliminary data.</text>
</comment>
<dbReference type="Pfam" id="PF01273">
    <property type="entry name" value="LBP_BPI_CETP"/>
    <property type="match status" value="1"/>
</dbReference>
<dbReference type="InterPro" id="IPR051660">
    <property type="entry name" value="BPI_fold-BPI/LBP"/>
</dbReference>
<dbReference type="InterPro" id="IPR017943">
    <property type="entry name" value="Bactericidal_perm-incr_a/b_dom"/>
</dbReference>
<dbReference type="Gene3D" id="3.15.10.10">
    <property type="entry name" value="Bactericidal permeability-increasing protein, domain 1"/>
    <property type="match status" value="1"/>
</dbReference>
<dbReference type="GO" id="GO:0008289">
    <property type="term" value="F:lipid binding"/>
    <property type="evidence" value="ECO:0007669"/>
    <property type="project" value="InterPro"/>
</dbReference>
<sequence>MEFKLDCQADAQRKPRVFLFKRSSIHPDIQRFVSDSLPACCSVTMDLALKRPWVSLLVFFCVGMVHTDTGETYGPQLKIDPKTMTRIIQMAMTDKKILDGMATMATKNKALKGLKGMKLKEFRPPEICTKLIPPKQMQTSVIITLTVAGKSFIGGKMEITLKSKMDIMIKVTKHPTKHLGMEKTSCEVRLLAYKTNLPSNMIPKVVNKFLNTTLGKLLPGMMCPAADNVIGFMETKLEHMFEKKSFGENHTMWYEVVEDPEVLPDYKLIQLKAKFQSSNGEIIEATPDPVPEGLPPKEEGKNAVYLPVAIINVAVTMMDGLFNSVITEIEGSTPTTDQLKEILPDADLPAGKEVRIEIAQKVNVTFIVSPTESHMTTRSKASFLSVEDGAELLSIDMVQECSANFGIKEERLSISLESGSCRTTEISSPAGDVEPAKDFMKTVMDGWIPQANDVLSKNQIPLPSLLGLMYREGEATLSFGENVLVFHVTIETYDETEMAERIRRYQEKPKTS</sequence>
<dbReference type="InterPro" id="IPR017942">
    <property type="entry name" value="Lipid-bd_serum_glycop_N"/>
</dbReference>
<accession>A0AAW1BUH4</accession>
<dbReference type="EMBL" id="JAOTOJ010000003">
    <property type="protein sequence ID" value="KAK9405027.1"/>
    <property type="molecule type" value="Genomic_DNA"/>
</dbReference>
<feature type="domain" description="Lipid-binding serum glycoprotein N-terminal" evidence="1">
    <location>
        <begin position="85"/>
        <end position="230"/>
    </location>
</feature>
<keyword evidence="3" id="KW-1185">Reference proteome</keyword>
<proteinExistence type="predicted"/>
<gene>
    <name evidence="2" type="ORF">NXF25_009854</name>
</gene>
<reference evidence="2 3" key="1">
    <citation type="journal article" date="2024" name="Proc. Natl. Acad. Sci. U.S.A.">
        <title>The genetic regulatory architecture and epigenomic basis for age-related changes in rattlesnake venom.</title>
        <authorList>
            <person name="Hogan M.P."/>
            <person name="Holding M.L."/>
            <person name="Nystrom G.S."/>
            <person name="Colston T.J."/>
            <person name="Bartlett D.A."/>
            <person name="Mason A.J."/>
            <person name="Ellsworth S.A."/>
            <person name="Rautsaw R.M."/>
            <person name="Lawrence K.C."/>
            <person name="Strickland J.L."/>
            <person name="He B."/>
            <person name="Fraser P."/>
            <person name="Margres M.J."/>
            <person name="Gilbert D.M."/>
            <person name="Gibbs H.L."/>
            <person name="Parkinson C.L."/>
            <person name="Rokyta D.R."/>
        </authorList>
    </citation>
    <scope>NUCLEOTIDE SEQUENCE [LARGE SCALE GENOMIC DNA]</scope>
    <source>
        <strain evidence="2">DRR0105</strain>
    </source>
</reference>